<sequence>MGQKSGGVCYVKVDGQQVVIKGNVEAPLSDKKRETIAPGYYKEEEVAPFVKVSEFLVTKGTAVQKIMDGTNMTVTVEFANGKVYTLSGGYVVGESNLDSEEGKAPLEFNGDKGRWS</sequence>
<dbReference type="Pfam" id="PF10618">
    <property type="entry name" value="Tail_tube"/>
    <property type="match status" value="1"/>
</dbReference>
<evidence type="ECO:0000256" key="1">
    <source>
        <dbReference type="SAM" id="MobiDB-lite"/>
    </source>
</evidence>
<keyword evidence="3" id="KW-1185">Reference proteome</keyword>
<reference evidence="3" key="1">
    <citation type="submission" date="2017-09" db="EMBL/GenBank/DDBJ databases">
        <title>FDA dAtabase for Regulatory Grade micrObial Sequences (FDA-ARGOS): Supporting development and validation of Infectious Disease Dx tests.</title>
        <authorList>
            <person name="Minogue T."/>
            <person name="Wolcott M."/>
            <person name="Wasieloski L."/>
            <person name="Aguilar W."/>
            <person name="Moore D."/>
            <person name="Tallon L."/>
            <person name="Sadzewicz L."/>
            <person name="Ott S."/>
            <person name="Zhao X."/>
            <person name="Nagaraj S."/>
            <person name="Vavikolanu K."/>
            <person name="Aluvathingal J."/>
            <person name="Nadendla S."/>
            <person name="Sichtig H."/>
        </authorList>
    </citation>
    <scope>NUCLEOTIDE SEQUENCE [LARGE SCALE GENOMIC DNA]</scope>
    <source>
        <strain evidence="3">FDAARGOS_394</strain>
    </source>
</reference>
<dbReference type="AlphaFoldDB" id="A0A2A7UXU0"/>
<evidence type="ECO:0000313" key="2">
    <source>
        <dbReference type="EMBL" id="PEH90064.1"/>
    </source>
</evidence>
<evidence type="ECO:0000313" key="3">
    <source>
        <dbReference type="Proteomes" id="UP000220246"/>
    </source>
</evidence>
<protein>
    <submittedName>
        <fullName evidence="2">Phage tail protein</fullName>
    </submittedName>
</protein>
<dbReference type="Proteomes" id="UP000220246">
    <property type="component" value="Unassembled WGS sequence"/>
</dbReference>
<dbReference type="OrthoDB" id="8688567at2"/>
<accession>A0A2A7UXU0</accession>
<feature type="region of interest" description="Disordered" evidence="1">
    <location>
        <begin position="95"/>
        <end position="116"/>
    </location>
</feature>
<feature type="compositionally biased region" description="Basic and acidic residues" evidence="1">
    <location>
        <begin position="100"/>
        <end position="116"/>
    </location>
</feature>
<gene>
    <name evidence="2" type="ORF">CRM82_17015</name>
</gene>
<name>A0A2A7UXU0_COMTR</name>
<dbReference type="InterPro" id="IPR019596">
    <property type="entry name" value="Phage_Mu_GpM_tail_tub"/>
</dbReference>
<organism evidence="2 3">
    <name type="scientific">Comamonas terrigena</name>
    <dbReference type="NCBI Taxonomy" id="32013"/>
    <lineage>
        <taxon>Bacteria</taxon>
        <taxon>Pseudomonadati</taxon>
        <taxon>Pseudomonadota</taxon>
        <taxon>Betaproteobacteria</taxon>
        <taxon>Burkholderiales</taxon>
        <taxon>Comamonadaceae</taxon>
        <taxon>Comamonas</taxon>
    </lineage>
</organism>
<dbReference type="GeneID" id="80802321"/>
<comment type="caution">
    <text evidence="2">The sequence shown here is derived from an EMBL/GenBank/DDBJ whole genome shotgun (WGS) entry which is preliminary data.</text>
</comment>
<dbReference type="STRING" id="1219032.GCA_001515545_00761"/>
<dbReference type="EMBL" id="PDEA01000001">
    <property type="protein sequence ID" value="PEH90064.1"/>
    <property type="molecule type" value="Genomic_DNA"/>
</dbReference>
<dbReference type="RefSeq" id="WP_066533622.1">
    <property type="nucleotide sequence ID" value="NZ_PDEA01000001.1"/>
</dbReference>
<proteinExistence type="predicted"/>